<dbReference type="Gramene" id="TVU24280">
    <property type="protein sequence ID" value="TVU24280"/>
    <property type="gene ID" value="EJB05_26702"/>
</dbReference>
<feature type="non-terminal residue" evidence="2">
    <location>
        <position position="1"/>
    </location>
</feature>
<feature type="compositionally biased region" description="Basic and acidic residues" evidence="1">
    <location>
        <begin position="85"/>
        <end position="101"/>
    </location>
</feature>
<dbReference type="EMBL" id="RWGY01000013">
    <property type="protein sequence ID" value="TVU24280.1"/>
    <property type="molecule type" value="Genomic_DNA"/>
</dbReference>
<evidence type="ECO:0000313" key="3">
    <source>
        <dbReference type="Proteomes" id="UP000324897"/>
    </source>
</evidence>
<sequence>MATSMVAWGKAICAAAVDPVPVIGRASAFRHYGRRRGRDAAGPGHAVHVRLLRRGVHVLPPRRRRPRDGYLIVGQQSRIAAWPKMSEKKTERQSRISKKTE</sequence>
<reference evidence="2 3" key="1">
    <citation type="journal article" date="2019" name="Sci. Rep.">
        <title>A high-quality genome of Eragrostis curvula grass provides insights into Poaceae evolution and supports new strategies to enhance forage quality.</title>
        <authorList>
            <person name="Carballo J."/>
            <person name="Santos B.A.C.M."/>
            <person name="Zappacosta D."/>
            <person name="Garbus I."/>
            <person name="Selva J.P."/>
            <person name="Gallo C.A."/>
            <person name="Diaz A."/>
            <person name="Albertini E."/>
            <person name="Caccamo M."/>
            <person name="Echenique V."/>
        </authorList>
    </citation>
    <scope>NUCLEOTIDE SEQUENCE [LARGE SCALE GENOMIC DNA]</scope>
    <source>
        <strain evidence="3">cv. Victoria</strain>
        <tissue evidence="2">Leaf</tissue>
    </source>
</reference>
<evidence type="ECO:0000256" key="1">
    <source>
        <dbReference type="SAM" id="MobiDB-lite"/>
    </source>
</evidence>
<protein>
    <submittedName>
        <fullName evidence="2">Uncharacterized protein</fullName>
    </submittedName>
</protein>
<gene>
    <name evidence="2" type="ORF">EJB05_26702</name>
</gene>
<feature type="region of interest" description="Disordered" evidence="1">
    <location>
        <begin position="82"/>
        <end position="101"/>
    </location>
</feature>
<dbReference type="AlphaFoldDB" id="A0A5J9UM83"/>
<proteinExistence type="predicted"/>
<organism evidence="2 3">
    <name type="scientific">Eragrostis curvula</name>
    <name type="common">weeping love grass</name>
    <dbReference type="NCBI Taxonomy" id="38414"/>
    <lineage>
        <taxon>Eukaryota</taxon>
        <taxon>Viridiplantae</taxon>
        <taxon>Streptophyta</taxon>
        <taxon>Embryophyta</taxon>
        <taxon>Tracheophyta</taxon>
        <taxon>Spermatophyta</taxon>
        <taxon>Magnoliopsida</taxon>
        <taxon>Liliopsida</taxon>
        <taxon>Poales</taxon>
        <taxon>Poaceae</taxon>
        <taxon>PACMAD clade</taxon>
        <taxon>Chloridoideae</taxon>
        <taxon>Eragrostideae</taxon>
        <taxon>Eragrostidinae</taxon>
        <taxon>Eragrostis</taxon>
    </lineage>
</organism>
<accession>A0A5J9UM83</accession>
<dbReference type="Proteomes" id="UP000324897">
    <property type="component" value="Chromosome 2"/>
</dbReference>
<name>A0A5J9UM83_9POAL</name>
<evidence type="ECO:0000313" key="2">
    <source>
        <dbReference type="EMBL" id="TVU24280.1"/>
    </source>
</evidence>
<comment type="caution">
    <text evidence="2">The sequence shown here is derived from an EMBL/GenBank/DDBJ whole genome shotgun (WGS) entry which is preliminary data.</text>
</comment>
<keyword evidence="3" id="KW-1185">Reference proteome</keyword>